<feature type="binding site" evidence="4">
    <location>
        <position position="102"/>
    </location>
    <ligand>
        <name>a divalent metal cation</name>
        <dbReference type="ChEBI" id="CHEBI:60240"/>
        <label>1</label>
    </ligand>
</feature>
<dbReference type="InterPro" id="IPR002678">
    <property type="entry name" value="DUF34/NIF3"/>
</dbReference>
<dbReference type="Gene3D" id="3.40.1390.30">
    <property type="entry name" value="NIF3 (NGG1p interacting factor 3)-like"/>
    <property type="match status" value="2"/>
</dbReference>
<feature type="binding site" evidence="4">
    <location>
        <position position="224"/>
    </location>
    <ligand>
        <name>a divalent metal cation</name>
        <dbReference type="ChEBI" id="CHEBI:60240"/>
        <label>1</label>
    </ligand>
</feature>
<dbReference type="GO" id="GO:0005737">
    <property type="term" value="C:cytoplasm"/>
    <property type="evidence" value="ECO:0007669"/>
    <property type="project" value="TreeGrafter"/>
</dbReference>
<feature type="binding site" evidence="4">
    <location>
        <position position="65"/>
    </location>
    <ligand>
        <name>a divalent metal cation</name>
        <dbReference type="ChEBI" id="CHEBI:60240"/>
        <label>1</label>
    </ligand>
</feature>
<reference evidence="5 6" key="1">
    <citation type="submission" date="2017-07" db="EMBL/GenBank/DDBJ databases">
        <title>Annotated genome sequence of Bacterioplanes sanyensis isolated from Red Sea.</title>
        <authorList>
            <person name="Rehman Z.U."/>
        </authorList>
    </citation>
    <scope>NUCLEOTIDE SEQUENCE [LARGE SCALE GENOMIC DNA]</scope>
    <source>
        <strain evidence="5 6">NV9</strain>
    </source>
</reference>
<dbReference type="FunFam" id="3.40.1390.30:FF:000002">
    <property type="entry name" value="Nif3-like dinuclear metal center protein"/>
    <property type="match status" value="1"/>
</dbReference>
<evidence type="ECO:0000256" key="1">
    <source>
        <dbReference type="ARBA" id="ARBA00006964"/>
    </source>
</evidence>
<protein>
    <recommendedName>
        <fullName evidence="2">GTP cyclohydrolase 1 type 2 homolog</fullName>
    </recommendedName>
</protein>
<keyword evidence="3 4" id="KW-0479">Metal-binding</keyword>
<keyword evidence="6" id="KW-1185">Reference proteome</keyword>
<dbReference type="OrthoDB" id="9800881at2"/>
<evidence type="ECO:0000313" key="5">
    <source>
        <dbReference type="EMBL" id="ASP38758.1"/>
    </source>
</evidence>
<dbReference type="Proteomes" id="UP000202440">
    <property type="component" value="Chromosome"/>
</dbReference>
<feature type="binding site" evidence="4">
    <location>
        <position position="64"/>
    </location>
    <ligand>
        <name>a divalent metal cation</name>
        <dbReference type="ChEBI" id="CHEBI:60240"/>
        <label>2</label>
    </ligand>
</feature>
<proteinExistence type="inferred from homology"/>
<sequence>MTDRRQILNHLNELLQSDRIRDYCPNGLQVQGREQIQSVVTGVTANQALIDAAIAMGADTLLVHHGYFWKGEDAAITGIKRQRLKALLQHDINLLAYHLPLDMHPHYGNNVQLAQVLELTVDGPINPFDLTMPGNIGRLPKPMTGREFSDWIAERLQREPLHIGGDNDIIETVAWCTGGAQGYLQAAIDAGVDAYITGEINEPAVHLARETGTHFYSAGHHATERYGAKALGEHLAETFDLQVTFIDIDNPV</sequence>
<evidence type="ECO:0000256" key="3">
    <source>
        <dbReference type="ARBA" id="ARBA00022723"/>
    </source>
</evidence>
<evidence type="ECO:0000256" key="2">
    <source>
        <dbReference type="ARBA" id="ARBA00022112"/>
    </source>
</evidence>
<dbReference type="SUPFAM" id="SSF102705">
    <property type="entry name" value="NIF3 (NGG1p interacting factor 3)-like"/>
    <property type="match status" value="1"/>
</dbReference>
<accession>A0A222FIE4</accession>
<dbReference type="AlphaFoldDB" id="A0A222FIE4"/>
<evidence type="ECO:0000313" key="6">
    <source>
        <dbReference type="Proteomes" id="UP000202440"/>
    </source>
</evidence>
<dbReference type="NCBIfam" id="TIGR00486">
    <property type="entry name" value="YbgI_SA1388"/>
    <property type="match status" value="1"/>
</dbReference>
<gene>
    <name evidence="5" type="ORF">CHH28_08710</name>
</gene>
<dbReference type="InterPro" id="IPR036069">
    <property type="entry name" value="DUF34/NIF3_sf"/>
</dbReference>
<name>A0A222FIE4_9GAMM</name>
<evidence type="ECO:0000256" key="4">
    <source>
        <dbReference type="PIRSR" id="PIRSR602678-1"/>
    </source>
</evidence>
<organism evidence="5 6">
    <name type="scientific">Bacterioplanes sanyensis</name>
    <dbReference type="NCBI Taxonomy" id="1249553"/>
    <lineage>
        <taxon>Bacteria</taxon>
        <taxon>Pseudomonadati</taxon>
        <taxon>Pseudomonadota</taxon>
        <taxon>Gammaproteobacteria</taxon>
        <taxon>Oceanospirillales</taxon>
        <taxon>Oceanospirillaceae</taxon>
        <taxon>Bacterioplanes</taxon>
    </lineage>
</organism>
<dbReference type="EMBL" id="CP022530">
    <property type="protein sequence ID" value="ASP38758.1"/>
    <property type="molecule type" value="Genomic_DNA"/>
</dbReference>
<dbReference type="PANTHER" id="PTHR13799">
    <property type="entry name" value="NGG1 INTERACTING FACTOR 3"/>
    <property type="match status" value="1"/>
</dbReference>
<comment type="similarity">
    <text evidence="1">Belongs to the GTP cyclohydrolase I type 2/NIF3 family.</text>
</comment>
<dbReference type="RefSeq" id="WP_094059944.1">
    <property type="nucleotide sequence ID" value="NZ_CP022530.1"/>
</dbReference>
<dbReference type="GO" id="GO:0046872">
    <property type="term" value="F:metal ion binding"/>
    <property type="evidence" value="ECO:0007669"/>
    <property type="project" value="UniProtKB-KW"/>
</dbReference>
<dbReference type="Pfam" id="PF01784">
    <property type="entry name" value="DUF34_NIF3"/>
    <property type="match status" value="1"/>
</dbReference>
<dbReference type="PANTHER" id="PTHR13799:SF14">
    <property type="entry name" value="GTP CYCLOHYDROLASE 1 TYPE 2 HOMOLOG"/>
    <property type="match status" value="1"/>
</dbReference>
<feature type="binding site" evidence="4">
    <location>
        <position position="220"/>
    </location>
    <ligand>
        <name>a divalent metal cation</name>
        <dbReference type="ChEBI" id="CHEBI:60240"/>
        <label>1</label>
    </ligand>
</feature>
<dbReference type="KEGG" id="bsan:CHH28_08710"/>